<dbReference type="Proteomes" id="UP000734854">
    <property type="component" value="Unassembled WGS sequence"/>
</dbReference>
<name>A0A8J5FM17_ZINOF</name>
<evidence type="ECO:0000313" key="2">
    <source>
        <dbReference type="EMBL" id="KAG6487748.1"/>
    </source>
</evidence>
<reference evidence="2 3" key="1">
    <citation type="submission" date="2020-08" db="EMBL/GenBank/DDBJ databases">
        <title>Plant Genome Project.</title>
        <authorList>
            <person name="Zhang R.-G."/>
        </authorList>
    </citation>
    <scope>NUCLEOTIDE SEQUENCE [LARGE SCALE GENOMIC DNA]</scope>
    <source>
        <tissue evidence="2">Rhizome</tissue>
    </source>
</reference>
<dbReference type="EMBL" id="JACMSC010000015">
    <property type="protein sequence ID" value="KAG6487748.1"/>
    <property type="molecule type" value="Genomic_DNA"/>
</dbReference>
<organism evidence="2 3">
    <name type="scientific">Zingiber officinale</name>
    <name type="common">Ginger</name>
    <name type="synonym">Amomum zingiber</name>
    <dbReference type="NCBI Taxonomy" id="94328"/>
    <lineage>
        <taxon>Eukaryota</taxon>
        <taxon>Viridiplantae</taxon>
        <taxon>Streptophyta</taxon>
        <taxon>Embryophyta</taxon>
        <taxon>Tracheophyta</taxon>
        <taxon>Spermatophyta</taxon>
        <taxon>Magnoliopsida</taxon>
        <taxon>Liliopsida</taxon>
        <taxon>Zingiberales</taxon>
        <taxon>Zingiberaceae</taxon>
        <taxon>Zingiber</taxon>
    </lineage>
</organism>
<sequence length="289" mass="33423">MSKRSTKEKAPGGLGLPNLKTLLFSSKKGKQKKGDNEPDASEGYEEEAVHGGGWSQPATETMWTGRYNPYVYGYYGDTAEHYDEAMRQDQTDNLSIIYGFNGQNFQRQYVNPKLEQRCFSDAHEFRMKFYIGDKGPTDGLFNVEQYWKRRKYLQKNPWLQQWLIREVQTLSQDEDVEVIVHHIIGVAEIFFKRQQNGENKATPEQQRIQFRTLLSDAARPFLAGYTERFINELESFLVSGLNVEAYDKVCMQQISEPSSSGSLDSSSPCDETLRHVYLPYFDEDIEIDK</sequence>
<feature type="compositionally biased region" description="Basic and acidic residues" evidence="1">
    <location>
        <begin position="1"/>
        <end position="10"/>
    </location>
</feature>
<keyword evidence="3" id="KW-1185">Reference proteome</keyword>
<proteinExistence type="predicted"/>
<gene>
    <name evidence="2" type="ORF">ZIOFF_056349</name>
</gene>
<feature type="compositionally biased region" description="Acidic residues" evidence="1">
    <location>
        <begin position="37"/>
        <end position="46"/>
    </location>
</feature>
<evidence type="ECO:0000256" key="1">
    <source>
        <dbReference type="SAM" id="MobiDB-lite"/>
    </source>
</evidence>
<evidence type="ECO:0000313" key="3">
    <source>
        <dbReference type="Proteomes" id="UP000734854"/>
    </source>
</evidence>
<dbReference type="AlphaFoldDB" id="A0A8J5FM17"/>
<comment type="caution">
    <text evidence="2">The sequence shown here is derived from an EMBL/GenBank/DDBJ whole genome shotgun (WGS) entry which is preliminary data.</text>
</comment>
<accession>A0A8J5FM17</accession>
<protein>
    <submittedName>
        <fullName evidence="2">Uncharacterized protein</fullName>
    </submittedName>
</protein>
<dbReference type="PANTHER" id="PTHR47692:SF2">
    <property type="entry name" value="ZINC FINGER RING-TYPE DOMAIN CONTAINING PROTEIN"/>
    <property type="match status" value="1"/>
</dbReference>
<feature type="region of interest" description="Disordered" evidence="1">
    <location>
        <begin position="1"/>
        <end position="55"/>
    </location>
</feature>
<dbReference type="PANTHER" id="PTHR47692">
    <property type="entry name" value="RING/U-BOX SUPERFAMILY PROTEIN"/>
    <property type="match status" value="1"/>
</dbReference>